<evidence type="ECO:0000313" key="1">
    <source>
        <dbReference type="EMBL" id="RUO52018.1"/>
    </source>
</evidence>
<proteinExistence type="predicted"/>
<sequence>MKIWGPLLSFILFCVIGLALGFQMSRLSTLQMELRRYVIAAEIQQRLQNNEIASARSLLQRTLTDANEIVEALAETDPDIYEYYRDRMSGSERTDDNKVKE</sequence>
<comment type="caution">
    <text evidence="1">The sequence shown here is derived from an EMBL/GenBank/DDBJ whole genome shotgun (WGS) entry which is preliminary data.</text>
</comment>
<dbReference type="Proteomes" id="UP000287198">
    <property type="component" value="Unassembled WGS sequence"/>
</dbReference>
<name>A0A432XTF1_9GAMM</name>
<reference evidence="2" key="1">
    <citation type="journal article" date="2018" name="Front. Microbiol.">
        <title>Genome-Based Analysis Reveals the Taxonomy and Diversity of the Family Idiomarinaceae.</title>
        <authorList>
            <person name="Liu Y."/>
            <person name="Lai Q."/>
            <person name="Shao Z."/>
        </authorList>
    </citation>
    <scope>NUCLEOTIDE SEQUENCE [LARGE SCALE GENOMIC DNA]</scope>
    <source>
        <strain evidence="2">BH195</strain>
    </source>
</reference>
<protein>
    <submittedName>
        <fullName evidence="1">Uncharacterized protein</fullName>
    </submittedName>
</protein>
<keyword evidence="2" id="KW-1185">Reference proteome</keyword>
<gene>
    <name evidence="1" type="ORF">CWI69_10280</name>
</gene>
<dbReference type="EMBL" id="PIPW01000003">
    <property type="protein sequence ID" value="RUO52018.1"/>
    <property type="molecule type" value="Genomic_DNA"/>
</dbReference>
<accession>A0A432XTF1</accession>
<organism evidence="1 2">
    <name type="scientific">Pseudidiomarina halophila</name>
    <dbReference type="NCBI Taxonomy" id="1449799"/>
    <lineage>
        <taxon>Bacteria</taxon>
        <taxon>Pseudomonadati</taxon>
        <taxon>Pseudomonadota</taxon>
        <taxon>Gammaproteobacteria</taxon>
        <taxon>Alteromonadales</taxon>
        <taxon>Idiomarinaceae</taxon>
        <taxon>Pseudidiomarina</taxon>
    </lineage>
</organism>
<dbReference type="AlphaFoldDB" id="A0A432XTF1"/>
<evidence type="ECO:0000313" key="2">
    <source>
        <dbReference type="Proteomes" id="UP000287198"/>
    </source>
</evidence>